<reference evidence="2 3" key="1">
    <citation type="journal article" date="2015" name="Genome Announc.">
        <title>Complete Genome Sequencing of Protease-Producing Novel Arthrobacter sp. Strain IHBB 11108 Using PacBio Single-Molecule Real-Time Sequencing Technology.</title>
        <authorList>
            <person name="Kiran S."/>
            <person name="Swarnkar M.K."/>
            <person name="Pal M."/>
            <person name="Thakur R."/>
            <person name="Tewari R."/>
            <person name="Singh A.K."/>
            <person name="Gulati A."/>
        </authorList>
    </citation>
    <scope>NUCLEOTIDE SEQUENCE [LARGE SCALE GENOMIC DNA]</scope>
    <source>
        <strain evidence="2 3">IHBB 11108</strain>
    </source>
</reference>
<dbReference type="InterPro" id="IPR036291">
    <property type="entry name" value="NAD(P)-bd_dom_sf"/>
</dbReference>
<dbReference type="PATRIC" id="fig|1618207.4.peg.3303"/>
<dbReference type="STRING" id="1618207.UM93_16255"/>
<dbReference type="EMBL" id="CP011005">
    <property type="protein sequence ID" value="AJT43217.1"/>
    <property type="molecule type" value="Genomic_DNA"/>
</dbReference>
<evidence type="ECO:0000313" key="2">
    <source>
        <dbReference type="EMBL" id="AJT43217.1"/>
    </source>
</evidence>
<dbReference type="Proteomes" id="UP000061839">
    <property type="component" value="Chromosome"/>
</dbReference>
<feature type="domain" description="NAD(P)-binding" evidence="1">
    <location>
        <begin position="4"/>
        <end position="174"/>
    </location>
</feature>
<dbReference type="Gene3D" id="3.90.25.10">
    <property type="entry name" value="UDP-galactose 4-epimerase, domain 1"/>
    <property type="match status" value="1"/>
</dbReference>
<proteinExistence type="predicted"/>
<protein>
    <recommendedName>
        <fullName evidence="1">NAD(P)-binding domain-containing protein</fullName>
    </recommendedName>
</protein>
<gene>
    <name evidence="2" type="ORF">UM93_16255</name>
</gene>
<dbReference type="PANTHER" id="PTHR43162:SF1">
    <property type="entry name" value="PRESTALK A DIFFERENTIATION PROTEIN A"/>
    <property type="match status" value="1"/>
</dbReference>
<dbReference type="AlphaFoldDB" id="A0A0D4C3H3"/>
<dbReference type="Pfam" id="PF13460">
    <property type="entry name" value="NAD_binding_10"/>
    <property type="match status" value="1"/>
</dbReference>
<dbReference type="InterPro" id="IPR051604">
    <property type="entry name" value="Ergot_Alk_Oxidoreductase"/>
</dbReference>
<sequence length="278" mass="29778">MVLGASGNLGSEVLSRLADQDVRIRCLVRRPIALPPGAELVIGSLTEPAQLRAALNGVDRIFLIWPLLDSTAAARALEEIALTTARVVYLSSTAIDDALPRQSDPIAQVHADLEALLSRFRLKAVVLRSDTLASNARGWRSQLRISDLVAGPRAAATAVVDERDVAAAAVAILLSDGDSSQPNTPYLLTGPEILSRADQLAQLGSVLDRKLRFQLLDAESARAQLLADGRPQQLVEALIEAATNRPDSTLLTDDLSQLTGRAARTFRAWALDHAAEFS</sequence>
<organism evidence="2 3">
    <name type="scientific">Psychromicrobium lacuslunae</name>
    <dbReference type="NCBI Taxonomy" id="1618207"/>
    <lineage>
        <taxon>Bacteria</taxon>
        <taxon>Bacillati</taxon>
        <taxon>Actinomycetota</taxon>
        <taxon>Actinomycetes</taxon>
        <taxon>Micrococcales</taxon>
        <taxon>Micrococcaceae</taxon>
        <taxon>Psychromicrobium</taxon>
    </lineage>
</organism>
<dbReference type="HOGENOM" id="CLU_007383_10_6_11"/>
<dbReference type="SUPFAM" id="SSF51735">
    <property type="entry name" value="NAD(P)-binding Rossmann-fold domains"/>
    <property type="match status" value="1"/>
</dbReference>
<name>A0A0D4C3H3_9MICC</name>
<dbReference type="PANTHER" id="PTHR43162">
    <property type="match status" value="1"/>
</dbReference>
<evidence type="ECO:0000259" key="1">
    <source>
        <dbReference type="Pfam" id="PF13460"/>
    </source>
</evidence>
<dbReference type="Gene3D" id="3.40.50.720">
    <property type="entry name" value="NAD(P)-binding Rossmann-like Domain"/>
    <property type="match status" value="1"/>
</dbReference>
<dbReference type="KEGG" id="ari:UM93_16255"/>
<accession>A0A0D4C3H3</accession>
<keyword evidence="3" id="KW-1185">Reference proteome</keyword>
<evidence type="ECO:0000313" key="3">
    <source>
        <dbReference type="Proteomes" id="UP000061839"/>
    </source>
</evidence>
<dbReference type="InterPro" id="IPR016040">
    <property type="entry name" value="NAD(P)-bd_dom"/>
</dbReference>